<sequence>LRYLSLDADYAPNPSTEPVAFLRLHLSILPSSILEHFSFLLSPIQRAAIPAIRNRRLAYHSSAPPMFVFPVARNRWVDIWDEIAPSAVLQENWRETSKISAQEEKRWAEAGFLDGHGVLGEKSRLGKLLGDYEEERVGEVERANRSARLRKMEARKADDREATLQDASDSEEEEEELSDEDQNAAPAADNQQLQRTFERVLKERFLAGLLKDFDYDSVDWSNRWDVQSMDDEDRWFQDD</sequence>
<dbReference type="Pfam" id="PF09747">
    <property type="entry name" value="CCD97-like_C"/>
    <property type="match status" value="1"/>
</dbReference>
<keyword evidence="4" id="KW-1185">Reference proteome</keyword>
<dbReference type="STRING" id="933852.A0A0C3BBZ3"/>
<feature type="non-terminal residue" evidence="3">
    <location>
        <position position="239"/>
    </location>
</feature>
<evidence type="ECO:0000256" key="1">
    <source>
        <dbReference type="SAM" id="MobiDB-lite"/>
    </source>
</evidence>
<evidence type="ECO:0000313" key="3">
    <source>
        <dbReference type="EMBL" id="KIM29589.1"/>
    </source>
</evidence>
<proteinExistence type="predicted"/>
<dbReference type="EMBL" id="KN824288">
    <property type="protein sequence ID" value="KIM29589.1"/>
    <property type="molecule type" value="Genomic_DNA"/>
</dbReference>
<evidence type="ECO:0000259" key="2">
    <source>
        <dbReference type="Pfam" id="PF09747"/>
    </source>
</evidence>
<dbReference type="InterPro" id="IPR040233">
    <property type="entry name" value="CCD97-like_C"/>
</dbReference>
<reference evidence="4" key="2">
    <citation type="submission" date="2015-01" db="EMBL/GenBank/DDBJ databases">
        <title>Evolutionary Origins and Diversification of the Mycorrhizal Mutualists.</title>
        <authorList>
            <consortium name="DOE Joint Genome Institute"/>
            <consortium name="Mycorrhizal Genomics Consortium"/>
            <person name="Kohler A."/>
            <person name="Kuo A."/>
            <person name="Nagy L.G."/>
            <person name="Floudas D."/>
            <person name="Copeland A."/>
            <person name="Barry K.W."/>
            <person name="Cichocki N."/>
            <person name="Veneault-Fourrey C."/>
            <person name="LaButti K."/>
            <person name="Lindquist E.A."/>
            <person name="Lipzen A."/>
            <person name="Lundell T."/>
            <person name="Morin E."/>
            <person name="Murat C."/>
            <person name="Riley R."/>
            <person name="Ohm R."/>
            <person name="Sun H."/>
            <person name="Tunlid A."/>
            <person name="Henrissat B."/>
            <person name="Grigoriev I.V."/>
            <person name="Hibbett D.S."/>
            <person name="Martin F."/>
        </authorList>
    </citation>
    <scope>NUCLEOTIDE SEQUENCE [LARGE SCALE GENOMIC DNA]</scope>
    <source>
        <strain evidence="4">MAFF 305830</strain>
    </source>
</reference>
<name>A0A0C3BBZ3_SERVB</name>
<dbReference type="AlphaFoldDB" id="A0A0C3BBZ3"/>
<dbReference type="OrthoDB" id="3345311at2759"/>
<feature type="compositionally biased region" description="Acidic residues" evidence="1">
    <location>
        <begin position="168"/>
        <end position="182"/>
    </location>
</feature>
<accession>A0A0C3BBZ3</accession>
<feature type="compositionally biased region" description="Basic and acidic residues" evidence="1">
    <location>
        <begin position="151"/>
        <end position="163"/>
    </location>
</feature>
<protein>
    <recommendedName>
        <fullName evidence="2">CCD97-like C-terminal domain-containing protein</fullName>
    </recommendedName>
</protein>
<feature type="non-terminal residue" evidence="3">
    <location>
        <position position="1"/>
    </location>
</feature>
<dbReference type="Proteomes" id="UP000054097">
    <property type="component" value="Unassembled WGS sequence"/>
</dbReference>
<gene>
    <name evidence="3" type="ORF">M408DRAFT_31846</name>
</gene>
<organism evidence="3 4">
    <name type="scientific">Serendipita vermifera MAFF 305830</name>
    <dbReference type="NCBI Taxonomy" id="933852"/>
    <lineage>
        <taxon>Eukaryota</taxon>
        <taxon>Fungi</taxon>
        <taxon>Dikarya</taxon>
        <taxon>Basidiomycota</taxon>
        <taxon>Agaricomycotina</taxon>
        <taxon>Agaricomycetes</taxon>
        <taxon>Sebacinales</taxon>
        <taxon>Serendipitaceae</taxon>
        <taxon>Serendipita</taxon>
    </lineage>
</organism>
<feature type="domain" description="CCD97-like C-terminal" evidence="2">
    <location>
        <begin position="103"/>
        <end position="239"/>
    </location>
</feature>
<reference evidence="3 4" key="1">
    <citation type="submission" date="2014-04" db="EMBL/GenBank/DDBJ databases">
        <authorList>
            <consortium name="DOE Joint Genome Institute"/>
            <person name="Kuo A."/>
            <person name="Zuccaro A."/>
            <person name="Kohler A."/>
            <person name="Nagy L.G."/>
            <person name="Floudas D."/>
            <person name="Copeland A."/>
            <person name="Barry K.W."/>
            <person name="Cichocki N."/>
            <person name="Veneault-Fourrey C."/>
            <person name="LaButti K."/>
            <person name="Lindquist E.A."/>
            <person name="Lipzen A."/>
            <person name="Lundell T."/>
            <person name="Morin E."/>
            <person name="Murat C."/>
            <person name="Sun H."/>
            <person name="Tunlid A."/>
            <person name="Henrissat B."/>
            <person name="Grigoriev I.V."/>
            <person name="Hibbett D.S."/>
            <person name="Martin F."/>
            <person name="Nordberg H.P."/>
            <person name="Cantor M.N."/>
            <person name="Hua S.X."/>
        </authorList>
    </citation>
    <scope>NUCLEOTIDE SEQUENCE [LARGE SCALE GENOMIC DNA]</scope>
    <source>
        <strain evidence="3 4">MAFF 305830</strain>
    </source>
</reference>
<evidence type="ECO:0000313" key="4">
    <source>
        <dbReference type="Proteomes" id="UP000054097"/>
    </source>
</evidence>
<feature type="region of interest" description="Disordered" evidence="1">
    <location>
        <begin position="151"/>
        <end position="191"/>
    </location>
</feature>
<dbReference type="HOGENOM" id="CLU_081903_0_0_1"/>